<dbReference type="InterPro" id="IPR052654">
    <property type="entry name" value="CS_Sulfotransferase"/>
</dbReference>
<feature type="transmembrane region" description="Helical" evidence="2">
    <location>
        <begin position="450"/>
        <end position="469"/>
    </location>
</feature>
<evidence type="ECO:0000313" key="4">
    <source>
        <dbReference type="Proteomes" id="UP000245119"/>
    </source>
</evidence>
<evidence type="ECO:0000256" key="1">
    <source>
        <dbReference type="SAM" id="MobiDB-lite"/>
    </source>
</evidence>
<dbReference type="SUPFAM" id="SSF52540">
    <property type="entry name" value="P-loop containing nucleoside triphosphate hydrolases"/>
    <property type="match status" value="1"/>
</dbReference>
<evidence type="ECO:0008006" key="5">
    <source>
        <dbReference type="Google" id="ProtNLM"/>
    </source>
</evidence>
<feature type="transmembrane region" description="Helical" evidence="2">
    <location>
        <begin position="558"/>
        <end position="576"/>
    </location>
</feature>
<protein>
    <recommendedName>
        <fullName evidence="5">Sulfotransferase domain-containing protein</fullName>
    </recommendedName>
</protein>
<feature type="region of interest" description="Disordered" evidence="1">
    <location>
        <begin position="49"/>
        <end position="89"/>
    </location>
</feature>
<dbReference type="EMBL" id="PZQS01000001">
    <property type="protein sequence ID" value="PVD39125.1"/>
    <property type="molecule type" value="Genomic_DNA"/>
</dbReference>
<dbReference type="Proteomes" id="UP000245119">
    <property type="component" value="Linkage Group LG1"/>
</dbReference>
<keyword evidence="4" id="KW-1185">Reference proteome</keyword>
<feature type="transmembrane region" description="Helical" evidence="2">
    <location>
        <begin position="515"/>
        <end position="538"/>
    </location>
</feature>
<sequence>MHLAPSILSHVVSLFSYDGCSSCSTQARVTQHGSLHGLHLAVCLLRAGSTAPHPPPQHVKGGQEQSESRLRAREVSEGSPKKPPEGDSLVRVQIRPVAVPALKPVVHDPSRMKAQIFKGEEIPDDMLSMKSAPGDKGANTTLDGVHVRLRCLPYFHLIGVDKSGTTDLWSRLAQHPDVARPQTIAGKETHWWSWRRFGFDLWTRSKPKLHFDWYLQTFDLPAVKILNTMKSLNNTQYHHVITGEGSPTYFWDFSGWELIPQNTGATAETALVTPHCLRHLTPDVKLLLMLRHPVERLYSEYLFLDRFKSEHNVSAKLFHLQVQQSVAMLELCARSQSTYHLPAKQNSPHDYPASLPPSDLDKISAQDRAFVRNSQDKAVGDMLPETRKLLTNFYRKYNEQLATMLSDKRFLFLDINNYRLPALRTKTVAAKGVLGMSRSSQRHVFESGRVLMYISFVLFASSFASSVWVRRNLVDSYEQINTNVRDNELITYGVWRVCDKNGECDFVTKIHNVNIASALTVQSLVTMALLGYGMSIILELSSHASLFSALAENRAPEFVFALSAVIHFMSLVVFTGEIKNRAERTLGSVDVAGWAFVASTTGVFCAVLASCIMALFRCLPIRRKRRRFWKLPQELRTRPILKVLNKAVAEKDNVTSTSPIRMSEPPRAN</sequence>
<keyword evidence="2" id="KW-0472">Membrane</keyword>
<gene>
    <name evidence="3" type="ORF">C0Q70_01753</name>
</gene>
<dbReference type="PANTHER" id="PTHR15723:SF0">
    <property type="entry name" value="CARBOHYDRATE SULFOTRANSFERASE 15"/>
    <property type="match status" value="1"/>
</dbReference>
<dbReference type="InterPro" id="IPR027417">
    <property type="entry name" value="P-loop_NTPase"/>
</dbReference>
<dbReference type="GO" id="GO:0050659">
    <property type="term" value="F:N-acetylgalactosamine 4-sulfate 6-O-sulfotransferase activity"/>
    <property type="evidence" value="ECO:0007669"/>
    <property type="project" value="TreeGrafter"/>
</dbReference>
<evidence type="ECO:0000256" key="2">
    <source>
        <dbReference type="SAM" id="Phobius"/>
    </source>
</evidence>
<feature type="compositionally biased region" description="Basic and acidic residues" evidence="1">
    <location>
        <begin position="66"/>
        <end position="85"/>
    </location>
</feature>
<accession>A0A2T7Q0C6</accession>
<keyword evidence="2" id="KW-0812">Transmembrane</keyword>
<comment type="caution">
    <text evidence="3">The sequence shown here is derived from an EMBL/GenBank/DDBJ whole genome shotgun (WGS) entry which is preliminary data.</text>
</comment>
<evidence type="ECO:0000313" key="3">
    <source>
        <dbReference type="EMBL" id="PVD39125.1"/>
    </source>
</evidence>
<dbReference type="AlphaFoldDB" id="A0A2T7Q0C6"/>
<dbReference type="OrthoDB" id="6127581at2759"/>
<reference evidence="3 4" key="1">
    <citation type="submission" date="2018-04" db="EMBL/GenBank/DDBJ databases">
        <title>The genome of golden apple snail Pomacea canaliculata provides insight into stress tolerance and invasive adaptation.</title>
        <authorList>
            <person name="Liu C."/>
            <person name="Liu B."/>
            <person name="Ren Y."/>
            <person name="Zhang Y."/>
            <person name="Wang H."/>
            <person name="Li S."/>
            <person name="Jiang F."/>
            <person name="Yin L."/>
            <person name="Zhang G."/>
            <person name="Qian W."/>
            <person name="Fan W."/>
        </authorList>
    </citation>
    <scope>NUCLEOTIDE SEQUENCE [LARGE SCALE GENOMIC DNA]</scope>
    <source>
        <strain evidence="3">SZHN2017</strain>
        <tissue evidence="3">Muscle</tissue>
    </source>
</reference>
<name>A0A2T7Q0C6_POMCA</name>
<dbReference type="PANTHER" id="PTHR15723">
    <property type="entry name" value="CARBOHYDRATE SULFOTRANSFERASE 15"/>
    <property type="match status" value="1"/>
</dbReference>
<organism evidence="3 4">
    <name type="scientific">Pomacea canaliculata</name>
    <name type="common">Golden apple snail</name>
    <dbReference type="NCBI Taxonomy" id="400727"/>
    <lineage>
        <taxon>Eukaryota</taxon>
        <taxon>Metazoa</taxon>
        <taxon>Spiralia</taxon>
        <taxon>Lophotrochozoa</taxon>
        <taxon>Mollusca</taxon>
        <taxon>Gastropoda</taxon>
        <taxon>Caenogastropoda</taxon>
        <taxon>Architaenioglossa</taxon>
        <taxon>Ampullarioidea</taxon>
        <taxon>Ampullariidae</taxon>
        <taxon>Pomacea</taxon>
    </lineage>
</organism>
<keyword evidence="2" id="KW-1133">Transmembrane helix</keyword>
<feature type="transmembrane region" description="Helical" evidence="2">
    <location>
        <begin position="596"/>
        <end position="619"/>
    </location>
</feature>
<proteinExistence type="predicted"/>
<dbReference type="Gene3D" id="3.40.50.300">
    <property type="entry name" value="P-loop containing nucleotide triphosphate hydrolases"/>
    <property type="match status" value="1"/>
</dbReference>
<dbReference type="GO" id="GO:0019319">
    <property type="term" value="P:hexose biosynthetic process"/>
    <property type="evidence" value="ECO:0007669"/>
    <property type="project" value="TreeGrafter"/>
</dbReference>